<evidence type="ECO:0000313" key="4">
    <source>
        <dbReference type="Proteomes" id="UP000027138"/>
    </source>
</evidence>
<accession>A0A067L3V2</accession>
<gene>
    <name evidence="3" type="ORF">JCGZ_27056</name>
</gene>
<feature type="region of interest" description="Disordered" evidence="2">
    <location>
        <begin position="337"/>
        <end position="380"/>
    </location>
</feature>
<organism evidence="3 4">
    <name type="scientific">Jatropha curcas</name>
    <name type="common">Barbados nut</name>
    <dbReference type="NCBI Taxonomy" id="180498"/>
    <lineage>
        <taxon>Eukaryota</taxon>
        <taxon>Viridiplantae</taxon>
        <taxon>Streptophyta</taxon>
        <taxon>Embryophyta</taxon>
        <taxon>Tracheophyta</taxon>
        <taxon>Spermatophyta</taxon>
        <taxon>Magnoliopsida</taxon>
        <taxon>eudicotyledons</taxon>
        <taxon>Gunneridae</taxon>
        <taxon>Pentapetalae</taxon>
        <taxon>rosids</taxon>
        <taxon>fabids</taxon>
        <taxon>Malpighiales</taxon>
        <taxon>Euphorbiaceae</taxon>
        <taxon>Crotonoideae</taxon>
        <taxon>Jatropheae</taxon>
        <taxon>Jatropha</taxon>
    </lineage>
</organism>
<sequence length="380" mass="43586">MGSSNDEEMPTLAELSEDEIIEANEVEEGEARDRAKNIRISAVSSDISEGELLAIYIKYDLDLDYKLTCPGPDVRANAPLDDEESMILYEEHLRFGVRFPLSEPLRSFFNEHGITINQLHPNDLRLLCGIAELACRDGTMLTARGMDRLYRVQHRPTKDHCFLQARKDCNLFYKSLKMLSLKNWKHKLFIIHRVREFGVPTRWSGELAKHHPSSPTSDDLKCVELIKSRGLRTMNLKQIIVEGYQVRPYSGPIGPSLSFLENWELVNKDKDLESKVSDLENKAKEMEKELQRYRDQEGVEEDNLARTCLSLRVNILLELRARQLEVDQIWVDDIYPDEADEEDEGGKEAWGDDVPHDSNRESFSPRLEGDADVHAISSEG</sequence>
<reference evidence="3 4" key="1">
    <citation type="journal article" date="2014" name="PLoS ONE">
        <title>Global Analysis of Gene Expression Profiles in Physic Nut (Jatropha curcas L.) Seedlings Exposed to Salt Stress.</title>
        <authorList>
            <person name="Zhang L."/>
            <person name="Zhang C."/>
            <person name="Wu P."/>
            <person name="Chen Y."/>
            <person name="Li M."/>
            <person name="Jiang H."/>
            <person name="Wu G."/>
        </authorList>
    </citation>
    <scope>NUCLEOTIDE SEQUENCE [LARGE SCALE GENOMIC DNA]</scope>
    <source>
        <strain evidence="4">cv. GZQX0401</strain>
        <tissue evidence="3">Young leaves</tissue>
    </source>
</reference>
<dbReference type="AlphaFoldDB" id="A0A067L3V2"/>
<name>A0A067L3V2_JATCU</name>
<dbReference type="EMBL" id="KK914281">
    <property type="protein sequence ID" value="KDP43107.1"/>
    <property type="molecule type" value="Genomic_DNA"/>
</dbReference>
<evidence type="ECO:0000256" key="2">
    <source>
        <dbReference type="SAM" id="MobiDB-lite"/>
    </source>
</evidence>
<evidence type="ECO:0000313" key="3">
    <source>
        <dbReference type="EMBL" id="KDP43107.1"/>
    </source>
</evidence>
<feature type="compositionally biased region" description="Basic and acidic residues" evidence="2">
    <location>
        <begin position="346"/>
        <end position="360"/>
    </location>
</feature>
<proteinExistence type="predicted"/>
<feature type="coiled-coil region" evidence="1">
    <location>
        <begin position="269"/>
        <end position="303"/>
    </location>
</feature>
<keyword evidence="1" id="KW-0175">Coiled coil</keyword>
<evidence type="ECO:0000256" key="1">
    <source>
        <dbReference type="SAM" id="Coils"/>
    </source>
</evidence>
<protein>
    <submittedName>
        <fullName evidence="3">Uncharacterized protein</fullName>
    </submittedName>
</protein>
<keyword evidence="4" id="KW-1185">Reference proteome</keyword>
<dbReference type="Proteomes" id="UP000027138">
    <property type="component" value="Unassembled WGS sequence"/>
</dbReference>